<dbReference type="Proteomes" id="UP000003179">
    <property type="component" value="Unassembled WGS sequence"/>
</dbReference>
<evidence type="ECO:0000313" key="1">
    <source>
        <dbReference type="EMBL" id="EFS90978.1"/>
    </source>
</evidence>
<dbReference type="SUPFAM" id="SSF55486">
    <property type="entry name" value="Metalloproteases ('zincins'), catalytic domain"/>
    <property type="match status" value="1"/>
</dbReference>
<dbReference type="InterPro" id="IPR038555">
    <property type="entry name" value="Zincin_1_sf"/>
</dbReference>
<reference evidence="1" key="1">
    <citation type="submission" date="2010-08" db="EMBL/GenBank/DDBJ databases">
        <authorList>
            <person name="Weinstock G."/>
            <person name="Sodergren E."/>
            <person name="Clifton S."/>
            <person name="Fulton L."/>
            <person name="Fulton B."/>
            <person name="Courtney L."/>
            <person name="Fronick C."/>
            <person name="Harrison M."/>
            <person name="Strong C."/>
            <person name="Farmer C."/>
            <person name="Delahaunty K."/>
            <person name="Markovic C."/>
            <person name="Hall O."/>
            <person name="Minx P."/>
            <person name="Tomlinson C."/>
            <person name="Mitreva M."/>
            <person name="Hou S."/>
            <person name="Chen J."/>
            <person name="Wollam A."/>
            <person name="Pepin K.H."/>
            <person name="Johnson M."/>
            <person name="Bhonagiri V."/>
            <person name="Zhang X."/>
            <person name="Suruliraj S."/>
            <person name="Warren W."/>
            <person name="Chinwalla A."/>
            <person name="Mardis E.R."/>
            <person name="Wilson R.K."/>
        </authorList>
    </citation>
    <scope>NUCLEOTIDE SEQUENCE [LARGE SCALE GENOMIC DNA]</scope>
    <source>
        <strain evidence="1">HL044PA1</strain>
    </source>
</reference>
<organism evidence="1 2">
    <name type="scientific">Cutibacterium modestum HL044PA1</name>
    <dbReference type="NCBI Taxonomy" id="765109"/>
    <lineage>
        <taxon>Bacteria</taxon>
        <taxon>Bacillati</taxon>
        <taxon>Actinomycetota</taxon>
        <taxon>Actinomycetes</taxon>
        <taxon>Propionibacteriales</taxon>
        <taxon>Propionibacteriaceae</taxon>
        <taxon>Cutibacterium</taxon>
        <taxon>Cutibacterium modestum</taxon>
    </lineage>
</organism>
<dbReference type="Gene3D" id="3.30.2010.20">
    <property type="match status" value="1"/>
</dbReference>
<comment type="caution">
    <text evidence="1">The sequence shown here is derived from an EMBL/GenBank/DDBJ whole genome shotgun (WGS) entry which is preliminary data.</text>
</comment>
<keyword evidence="2" id="KW-1185">Reference proteome</keyword>
<sequence>MFLRYTAEPLLIALCCQPQYSGGMSKRRNRHGRGQRGPVVLPRSYGGRIDRIDPTHAEFFTACLAQAVQQVQMSWMSCPGILDNVVVGAEDVPTMPDWTEGRVPLSSAVDRSDQSPAKVVIYRRPLELRTASRRGLAILVHRTLVEQLSALTGTPVETIDPSIDD</sequence>
<accession>A0ABN0C1H3</accession>
<evidence type="ECO:0008006" key="3">
    <source>
        <dbReference type="Google" id="ProtNLM"/>
    </source>
</evidence>
<gene>
    <name evidence="1" type="ORF">HMPREF9607_02817</name>
</gene>
<dbReference type="InterPro" id="IPR010428">
    <property type="entry name" value="Zincin_1"/>
</dbReference>
<dbReference type="CDD" id="cd12954">
    <property type="entry name" value="MMP_TTHA0227_like_1"/>
    <property type="match status" value="1"/>
</dbReference>
<name>A0ABN0C1H3_9ACTN</name>
<dbReference type="EMBL" id="ADZU01000044">
    <property type="protein sequence ID" value="EFS90978.1"/>
    <property type="molecule type" value="Genomic_DNA"/>
</dbReference>
<evidence type="ECO:0000313" key="2">
    <source>
        <dbReference type="Proteomes" id="UP000003179"/>
    </source>
</evidence>
<protein>
    <recommendedName>
        <fullName evidence="3">Zinicin-like metallopeptidase</fullName>
    </recommendedName>
</protein>
<dbReference type="Pfam" id="PF06262">
    <property type="entry name" value="Zincin_1"/>
    <property type="match status" value="1"/>
</dbReference>
<proteinExistence type="predicted"/>